<evidence type="ECO:0000313" key="3">
    <source>
        <dbReference type="EMBL" id="CAD7092406.1"/>
    </source>
</evidence>
<sequence length="297" mass="34391">MKCASVEEEYRKYPQLQKSEVEKFIEWSKQQKHLPDISEFWACCFLHACKFSLEVAKQTYDLHCTTRTVCPDFFSSRDILGKDMIDTMNTIAFYPIPKKTSEGDKIFIIKLLDVDPGKFNFAHCVKLCTMCIELWQYQEGIADGIILVFDMKGAQFGHVTRIPPFQLKKFIFYLQETPPVRLKTIHFINAPSFADKVVALMRPFTKKELLEQLLLHSKMDTFYKCVPKDLLPVEYGGNGGSIDEAYPQIYANAKENREFFLEEERTGRTNEKLREGKPKDASDLFGAEGNFKKLELD</sequence>
<gene>
    <name evidence="3" type="ORF">HERILL_LOCUS14766</name>
</gene>
<evidence type="ECO:0000259" key="2">
    <source>
        <dbReference type="PROSITE" id="PS50191"/>
    </source>
</evidence>
<protein>
    <recommendedName>
        <fullName evidence="2">CRAL-TRIO domain-containing protein</fullName>
    </recommendedName>
</protein>
<dbReference type="EMBL" id="LR899014">
    <property type="protein sequence ID" value="CAD7092406.1"/>
    <property type="molecule type" value="Genomic_DNA"/>
</dbReference>
<dbReference type="SUPFAM" id="SSF46938">
    <property type="entry name" value="CRAL/TRIO N-terminal domain"/>
    <property type="match status" value="1"/>
</dbReference>
<dbReference type="InterPro" id="IPR001251">
    <property type="entry name" value="CRAL-TRIO_dom"/>
</dbReference>
<evidence type="ECO:0000313" key="4">
    <source>
        <dbReference type="Proteomes" id="UP000594454"/>
    </source>
</evidence>
<dbReference type="Proteomes" id="UP000594454">
    <property type="component" value="Chromosome 6"/>
</dbReference>
<dbReference type="PROSITE" id="PS50191">
    <property type="entry name" value="CRAL_TRIO"/>
    <property type="match status" value="1"/>
</dbReference>
<feature type="domain" description="CRAL-TRIO" evidence="2">
    <location>
        <begin position="81"/>
        <end position="243"/>
    </location>
</feature>
<evidence type="ECO:0000256" key="1">
    <source>
        <dbReference type="SAM" id="MobiDB-lite"/>
    </source>
</evidence>
<dbReference type="SMART" id="SM00516">
    <property type="entry name" value="SEC14"/>
    <property type="match status" value="1"/>
</dbReference>
<dbReference type="PRINTS" id="PR00180">
    <property type="entry name" value="CRETINALDHBP"/>
</dbReference>
<dbReference type="OrthoDB" id="6432525at2759"/>
<dbReference type="AlphaFoldDB" id="A0A7R8Z1B3"/>
<keyword evidence="4" id="KW-1185">Reference proteome</keyword>
<dbReference type="PANTHER" id="PTHR10174">
    <property type="entry name" value="ALPHA-TOCOPHEROL TRANSFER PROTEIN-RELATED"/>
    <property type="match status" value="1"/>
</dbReference>
<organism evidence="3 4">
    <name type="scientific">Hermetia illucens</name>
    <name type="common">Black soldier fly</name>
    <dbReference type="NCBI Taxonomy" id="343691"/>
    <lineage>
        <taxon>Eukaryota</taxon>
        <taxon>Metazoa</taxon>
        <taxon>Ecdysozoa</taxon>
        <taxon>Arthropoda</taxon>
        <taxon>Hexapoda</taxon>
        <taxon>Insecta</taxon>
        <taxon>Pterygota</taxon>
        <taxon>Neoptera</taxon>
        <taxon>Endopterygota</taxon>
        <taxon>Diptera</taxon>
        <taxon>Brachycera</taxon>
        <taxon>Stratiomyomorpha</taxon>
        <taxon>Stratiomyidae</taxon>
        <taxon>Hermetiinae</taxon>
        <taxon>Hermetia</taxon>
    </lineage>
</organism>
<dbReference type="InParanoid" id="A0A7R8Z1B3"/>
<accession>A0A7R8Z1B3</accession>
<reference evidence="3 4" key="1">
    <citation type="submission" date="2020-11" db="EMBL/GenBank/DDBJ databases">
        <authorList>
            <person name="Wallbank WR R."/>
            <person name="Pardo Diaz C."/>
            <person name="Kozak K."/>
            <person name="Martin S."/>
            <person name="Jiggins C."/>
            <person name="Moest M."/>
            <person name="Warren A I."/>
            <person name="Generalovic N T."/>
            <person name="Byers J.R.P. K."/>
            <person name="Montejo-Kovacevich G."/>
            <person name="Yen C E."/>
        </authorList>
    </citation>
    <scope>NUCLEOTIDE SEQUENCE [LARGE SCALE GENOMIC DNA]</scope>
</reference>
<dbReference type="CDD" id="cd00170">
    <property type="entry name" value="SEC14"/>
    <property type="match status" value="1"/>
</dbReference>
<dbReference type="OMA" id="MHTTNDT"/>
<dbReference type="SUPFAM" id="SSF52087">
    <property type="entry name" value="CRAL/TRIO domain"/>
    <property type="match status" value="1"/>
</dbReference>
<dbReference type="GO" id="GO:1902936">
    <property type="term" value="F:phosphatidylinositol bisphosphate binding"/>
    <property type="evidence" value="ECO:0007669"/>
    <property type="project" value="TreeGrafter"/>
</dbReference>
<dbReference type="Gene3D" id="3.40.525.10">
    <property type="entry name" value="CRAL-TRIO lipid binding domain"/>
    <property type="match status" value="1"/>
</dbReference>
<feature type="compositionally biased region" description="Basic and acidic residues" evidence="1">
    <location>
        <begin position="264"/>
        <end position="282"/>
    </location>
</feature>
<dbReference type="InterPro" id="IPR036865">
    <property type="entry name" value="CRAL-TRIO_dom_sf"/>
</dbReference>
<dbReference type="GO" id="GO:0016020">
    <property type="term" value="C:membrane"/>
    <property type="evidence" value="ECO:0007669"/>
    <property type="project" value="TreeGrafter"/>
</dbReference>
<dbReference type="InterPro" id="IPR036273">
    <property type="entry name" value="CRAL/TRIO_N_dom_sf"/>
</dbReference>
<name>A0A7R8Z1B3_HERIL</name>
<dbReference type="PANTHER" id="PTHR10174:SF213">
    <property type="entry name" value="CRAL-TRIO DOMAIN-CONTAINING PROTEIN"/>
    <property type="match status" value="1"/>
</dbReference>
<dbReference type="Pfam" id="PF00650">
    <property type="entry name" value="CRAL_TRIO"/>
    <property type="match status" value="1"/>
</dbReference>
<feature type="region of interest" description="Disordered" evidence="1">
    <location>
        <begin position="264"/>
        <end position="297"/>
    </location>
</feature>
<proteinExistence type="predicted"/>